<comment type="subcellular location">
    <subcellularLocation>
        <location evidence="1">Cell membrane</location>
        <topology evidence="1">Multi-pass membrane protein</topology>
    </subcellularLocation>
</comment>
<reference evidence="7 8" key="1">
    <citation type="submission" date="2020-08" db="EMBL/GenBank/DDBJ databases">
        <title>Sequencing the genomes of 1000 actinobacteria strains.</title>
        <authorList>
            <person name="Klenk H.-P."/>
        </authorList>
    </citation>
    <scope>NUCLEOTIDE SEQUENCE [LARGE SCALE GENOMIC DNA]</scope>
    <source>
        <strain evidence="7 8">DSM 45362</strain>
    </source>
</reference>
<evidence type="ECO:0000256" key="4">
    <source>
        <dbReference type="ARBA" id="ARBA00023136"/>
    </source>
</evidence>
<proteinExistence type="predicted"/>
<dbReference type="RefSeq" id="WP_184837350.1">
    <property type="nucleotide sequence ID" value="NZ_JACHMN010000002.1"/>
</dbReference>
<feature type="domain" description="Major facilitator superfamily (MFS) profile" evidence="6">
    <location>
        <begin position="169"/>
        <end position="392"/>
    </location>
</feature>
<feature type="transmembrane region" description="Helical" evidence="5">
    <location>
        <begin position="243"/>
        <end position="265"/>
    </location>
</feature>
<dbReference type="InterPro" id="IPR011701">
    <property type="entry name" value="MFS"/>
</dbReference>
<sequence>MSLAPYRQVLAVPGVRALLLIGMLARIPSTAIGMTLTLHVATGLHRSWAEAGLVTAAYTIGVAIGSPLMGRLIDRRGMRPAMLLTTLVQLVVWSTAPHLSYQLLVPAALVGGLLCIPIFGTIRIALAAMVPGEQRRPAYALDSMIVELSFMVGPALAVLLATTLSTGTGIYLLAVGLVVSGATLFVMNPATRPEGQEIPEVAPPRRSWFGPRLVAVLIASAAATFILSATDLAIVAMMREAGAITWTGVAIALWCAYSLIGGLVFGAIRKPISVLTLVAVMGLLTIPAGMAPTWQWLLLLLIPSGVLCAPAMVAANDTLSRVVPPASRGEATGLLGSAMTAGTTIGAPFAGFVVDHTGPGWAFAVAGLVGAVAVLAALPAYRRAPALAPAPA</sequence>
<dbReference type="PROSITE" id="PS50850">
    <property type="entry name" value="MFS"/>
    <property type="match status" value="1"/>
</dbReference>
<keyword evidence="8" id="KW-1185">Reference proteome</keyword>
<dbReference type="AlphaFoldDB" id="A0A841BTU1"/>
<feature type="transmembrane region" description="Helical" evidence="5">
    <location>
        <begin position="81"/>
        <end position="99"/>
    </location>
</feature>
<name>A0A841BTU1_9ACTN</name>
<feature type="transmembrane region" description="Helical" evidence="5">
    <location>
        <begin position="105"/>
        <end position="126"/>
    </location>
</feature>
<protein>
    <submittedName>
        <fullName evidence="7">MFS family permease</fullName>
    </submittedName>
</protein>
<dbReference type="SUPFAM" id="SSF103473">
    <property type="entry name" value="MFS general substrate transporter"/>
    <property type="match status" value="1"/>
</dbReference>
<evidence type="ECO:0000313" key="8">
    <source>
        <dbReference type="Proteomes" id="UP000587527"/>
    </source>
</evidence>
<dbReference type="EMBL" id="JACHMN010000002">
    <property type="protein sequence ID" value="MBB5870162.1"/>
    <property type="molecule type" value="Genomic_DNA"/>
</dbReference>
<evidence type="ECO:0000256" key="1">
    <source>
        <dbReference type="ARBA" id="ARBA00004651"/>
    </source>
</evidence>
<feature type="transmembrane region" description="Helical" evidence="5">
    <location>
        <begin position="138"/>
        <end position="162"/>
    </location>
</feature>
<keyword evidence="2 5" id="KW-0812">Transmembrane</keyword>
<dbReference type="GO" id="GO:0022857">
    <property type="term" value="F:transmembrane transporter activity"/>
    <property type="evidence" value="ECO:0007669"/>
    <property type="project" value="InterPro"/>
</dbReference>
<evidence type="ECO:0000256" key="3">
    <source>
        <dbReference type="ARBA" id="ARBA00022989"/>
    </source>
</evidence>
<feature type="transmembrane region" description="Helical" evidence="5">
    <location>
        <begin position="168"/>
        <end position="187"/>
    </location>
</feature>
<dbReference type="GO" id="GO:0005886">
    <property type="term" value="C:plasma membrane"/>
    <property type="evidence" value="ECO:0007669"/>
    <property type="project" value="UniProtKB-SubCell"/>
</dbReference>
<feature type="transmembrane region" description="Helical" evidence="5">
    <location>
        <begin position="49"/>
        <end position="69"/>
    </location>
</feature>
<dbReference type="Proteomes" id="UP000587527">
    <property type="component" value="Unassembled WGS sequence"/>
</dbReference>
<feature type="transmembrane region" description="Helical" evidence="5">
    <location>
        <begin position="296"/>
        <end position="319"/>
    </location>
</feature>
<dbReference type="PANTHER" id="PTHR23542">
    <property type="match status" value="1"/>
</dbReference>
<comment type="caution">
    <text evidence="7">The sequence shown here is derived from an EMBL/GenBank/DDBJ whole genome shotgun (WGS) entry which is preliminary data.</text>
</comment>
<feature type="transmembrane region" description="Helical" evidence="5">
    <location>
        <begin position="272"/>
        <end position="290"/>
    </location>
</feature>
<keyword evidence="4 5" id="KW-0472">Membrane</keyword>
<feature type="transmembrane region" description="Helical" evidence="5">
    <location>
        <begin position="360"/>
        <end position="381"/>
    </location>
</feature>
<dbReference type="Gene3D" id="1.20.1250.20">
    <property type="entry name" value="MFS general substrate transporter like domains"/>
    <property type="match status" value="1"/>
</dbReference>
<feature type="transmembrane region" description="Helical" evidence="5">
    <location>
        <begin position="331"/>
        <end position="354"/>
    </location>
</feature>
<keyword evidence="3 5" id="KW-1133">Transmembrane helix</keyword>
<accession>A0A841BTU1</accession>
<dbReference type="Pfam" id="PF07690">
    <property type="entry name" value="MFS_1"/>
    <property type="match status" value="1"/>
</dbReference>
<evidence type="ECO:0000256" key="5">
    <source>
        <dbReference type="SAM" id="Phobius"/>
    </source>
</evidence>
<dbReference type="InterPro" id="IPR036259">
    <property type="entry name" value="MFS_trans_sf"/>
</dbReference>
<evidence type="ECO:0000313" key="7">
    <source>
        <dbReference type="EMBL" id="MBB5870162.1"/>
    </source>
</evidence>
<organism evidence="7 8">
    <name type="scientific">Allocatelliglobosispora scoriae</name>
    <dbReference type="NCBI Taxonomy" id="643052"/>
    <lineage>
        <taxon>Bacteria</taxon>
        <taxon>Bacillati</taxon>
        <taxon>Actinomycetota</taxon>
        <taxon>Actinomycetes</taxon>
        <taxon>Micromonosporales</taxon>
        <taxon>Micromonosporaceae</taxon>
        <taxon>Allocatelliglobosispora</taxon>
    </lineage>
</organism>
<gene>
    <name evidence="7" type="ORF">F4553_003541</name>
</gene>
<dbReference type="PANTHER" id="PTHR23542:SF1">
    <property type="entry name" value="MAJOR FACILITATOR SUPERFAMILY (MFS) PROFILE DOMAIN-CONTAINING PROTEIN"/>
    <property type="match status" value="1"/>
</dbReference>
<evidence type="ECO:0000259" key="6">
    <source>
        <dbReference type="PROSITE" id="PS50850"/>
    </source>
</evidence>
<dbReference type="InterPro" id="IPR020846">
    <property type="entry name" value="MFS_dom"/>
</dbReference>
<feature type="transmembrane region" description="Helical" evidence="5">
    <location>
        <begin position="213"/>
        <end position="237"/>
    </location>
</feature>
<evidence type="ECO:0000256" key="2">
    <source>
        <dbReference type="ARBA" id="ARBA00022692"/>
    </source>
</evidence>